<reference evidence="1" key="2">
    <citation type="journal article" date="2022" name="Microbiol. Resour. Announc.">
        <title>Metagenome Sequencing to Explore Phylogenomics of Terrestrial Cyanobacteria.</title>
        <authorList>
            <person name="Ward R.D."/>
            <person name="Stajich J.E."/>
            <person name="Johansen J.R."/>
            <person name="Huntemann M."/>
            <person name="Clum A."/>
            <person name="Foster B."/>
            <person name="Foster B."/>
            <person name="Roux S."/>
            <person name="Palaniappan K."/>
            <person name="Varghese N."/>
            <person name="Mukherjee S."/>
            <person name="Reddy T.B.K."/>
            <person name="Daum C."/>
            <person name="Copeland A."/>
            <person name="Chen I.A."/>
            <person name="Ivanova N.N."/>
            <person name="Kyrpides N.C."/>
            <person name="Shapiro N."/>
            <person name="Eloe-Fadrosh E.A."/>
            <person name="Pietrasiak N."/>
        </authorList>
    </citation>
    <scope>NUCLEOTIDE SEQUENCE</scope>
    <source>
        <strain evidence="1">CPER-KK1</strain>
    </source>
</reference>
<reference evidence="1" key="1">
    <citation type="submission" date="2021-05" db="EMBL/GenBank/DDBJ databases">
        <authorList>
            <person name="Pietrasiak N."/>
            <person name="Ward R."/>
            <person name="Stajich J.E."/>
            <person name="Kurbessoian T."/>
        </authorList>
    </citation>
    <scope>NUCLEOTIDE SEQUENCE</scope>
    <source>
        <strain evidence="1">CPER-KK1</strain>
    </source>
</reference>
<organism evidence="1 2">
    <name type="scientific">Symplocastrum torsivum CPER-KK1</name>
    <dbReference type="NCBI Taxonomy" id="450513"/>
    <lineage>
        <taxon>Bacteria</taxon>
        <taxon>Bacillati</taxon>
        <taxon>Cyanobacteriota</taxon>
        <taxon>Cyanophyceae</taxon>
        <taxon>Oscillatoriophycideae</taxon>
        <taxon>Oscillatoriales</taxon>
        <taxon>Microcoleaceae</taxon>
        <taxon>Symplocastrum</taxon>
    </lineage>
</organism>
<comment type="caution">
    <text evidence="1">The sequence shown here is derived from an EMBL/GenBank/DDBJ whole genome shotgun (WGS) entry which is preliminary data.</text>
</comment>
<dbReference type="Proteomes" id="UP000753908">
    <property type="component" value="Unassembled WGS sequence"/>
</dbReference>
<sequence length="54" mass="6525">MLSVTGILNDSPFLRREERANWQDYVVRNECHQQHLVMRSLLLYKEEQLLLQPN</sequence>
<dbReference type="EMBL" id="JAHHIF010000004">
    <property type="protein sequence ID" value="MBW4543654.1"/>
    <property type="molecule type" value="Genomic_DNA"/>
</dbReference>
<evidence type="ECO:0000313" key="2">
    <source>
        <dbReference type="Proteomes" id="UP000753908"/>
    </source>
</evidence>
<name>A0A951PIN7_9CYAN</name>
<dbReference type="AlphaFoldDB" id="A0A951PIN7"/>
<evidence type="ECO:0000313" key="1">
    <source>
        <dbReference type="EMBL" id="MBW4543654.1"/>
    </source>
</evidence>
<gene>
    <name evidence="1" type="ORF">KME25_04275</name>
</gene>
<protein>
    <submittedName>
        <fullName evidence="1">Uncharacterized protein</fullName>
    </submittedName>
</protein>
<proteinExistence type="predicted"/>
<accession>A0A951PIN7</accession>